<accession>A0A7S8C6V7</accession>
<evidence type="ECO:0000313" key="2">
    <source>
        <dbReference type="Proteomes" id="UP000593594"/>
    </source>
</evidence>
<dbReference type="InterPro" id="IPR033904">
    <property type="entry name" value="Trans_IPPS_HH"/>
</dbReference>
<organism evidence="1 2">
    <name type="scientific">Kaustia mangrovi</name>
    <dbReference type="NCBI Taxonomy" id="2593653"/>
    <lineage>
        <taxon>Bacteria</taxon>
        <taxon>Pseudomonadati</taxon>
        <taxon>Pseudomonadota</taxon>
        <taxon>Alphaproteobacteria</taxon>
        <taxon>Hyphomicrobiales</taxon>
        <taxon>Parvibaculaceae</taxon>
        <taxon>Kaustia</taxon>
    </lineage>
</organism>
<dbReference type="Pfam" id="PF00494">
    <property type="entry name" value="SQS_PSY"/>
    <property type="match status" value="1"/>
</dbReference>
<dbReference type="Gene3D" id="1.10.600.10">
    <property type="entry name" value="Farnesyl Diphosphate Synthase"/>
    <property type="match status" value="1"/>
</dbReference>
<gene>
    <name evidence="1" type="primary">hpnC</name>
    <name evidence="1" type="ORF">HW532_17980</name>
</gene>
<dbReference type="AlphaFoldDB" id="A0A7S8C6V7"/>
<dbReference type="KEGG" id="kmn:HW532_17980"/>
<name>A0A7S8C6V7_9HYPH</name>
<dbReference type="SFLD" id="SFLDG01018">
    <property type="entry name" value="Squalene/Phytoene_Synthase_Lik"/>
    <property type="match status" value="1"/>
</dbReference>
<dbReference type="SUPFAM" id="SSF48576">
    <property type="entry name" value="Terpenoid synthases"/>
    <property type="match status" value="1"/>
</dbReference>
<dbReference type="GO" id="GO:0004311">
    <property type="term" value="F:geranylgeranyl diphosphate synthase activity"/>
    <property type="evidence" value="ECO:0007669"/>
    <property type="project" value="InterPro"/>
</dbReference>
<dbReference type="InterPro" id="IPR008949">
    <property type="entry name" value="Isoprenoid_synthase_dom_sf"/>
</dbReference>
<keyword evidence="2" id="KW-1185">Reference proteome</keyword>
<dbReference type="PANTHER" id="PTHR31480">
    <property type="entry name" value="BIFUNCTIONAL LYCOPENE CYCLASE/PHYTOENE SYNTHASE"/>
    <property type="match status" value="1"/>
</dbReference>
<dbReference type="SFLD" id="SFLDG01212">
    <property type="entry name" value="Phytoene_synthase_like"/>
    <property type="match status" value="1"/>
</dbReference>
<dbReference type="EMBL" id="CP058214">
    <property type="protein sequence ID" value="QPC44422.1"/>
    <property type="molecule type" value="Genomic_DNA"/>
</dbReference>
<dbReference type="InterPro" id="IPR044843">
    <property type="entry name" value="Trans_IPPS_bact-type"/>
</dbReference>
<keyword evidence="1" id="KW-0808">Transferase</keyword>
<dbReference type="SFLD" id="SFLDS00005">
    <property type="entry name" value="Isoprenoid_Synthase_Type_I"/>
    <property type="match status" value="1"/>
</dbReference>
<dbReference type="RefSeq" id="WP_213161792.1">
    <property type="nucleotide sequence ID" value="NZ_CP058214.1"/>
</dbReference>
<sequence>MSGAQGAIETPSGKGAADENFPVGSWLLPRRLRPHVAVFYAFARAIDDIADNPALAPEDKVARLDRFADALRPGPRGSTAEAPGLAKAHAMRDTLAVTGITAQHCLDLISAFKQDAVKTRYRDWAELIDYCDRSAAPVGRFLLDLHGEDPAGYPASDALCNALQMINHLQDCADDYAGLDRVYLPTEWLEAEGLDVDVLGEPAMPPGLRRVVDRCLEGTRALLATADTLPGALRSRRLAMESAVIVKIAHALCGELARRDPLADRVVLTRGQTLRCAVAGVMGAVLR</sequence>
<dbReference type="GO" id="GO:0016114">
    <property type="term" value="P:terpenoid biosynthetic process"/>
    <property type="evidence" value="ECO:0007669"/>
    <property type="project" value="UniProtKB-ARBA"/>
</dbReference>
<dbReference type="InterPro" id="IPR002060">
    <property type="entry name" value="Squ/phyt_synthse"/>
</dbReference>
<dbReference type="CDD" id="cd00683">
    <property type="entry name" value="Trans_IPPS_HH"/>
    <property type="match status" value="1"/>
</dbReference>
<dbReference type="Proteomes" id="UP000593594">
    <property type="component" value="Chromosome"/>
</dbReference>
<dbReference type="NCBIfam" id="TIGR03464">
    <property type="entry name" value="HpnC"/>
    <property type="match status" value="1"/>
</dbReference>
<proteinExistence type="predicted"/>
<dbReference type="InterPro" id="IPR017827">
    <property type="entry name" value="HSQ_synthase_HpnC"/>
</dbReference>
<dbReference type="EC" id="2.5.1.21" evidence="1"/>
<dbReference type="GO" id="GO:0051996">
    <property type="term" value="F:squalene synthase [NAD(P)H] activity"/>
    <property type="evidence" value="ECO:0007669"/>
    <property type="project" value="UniProtKB-EC"/>
</dbReference>
<evidence type="ECO:0000313" key="1">
    <source>
        <dbReference type="EMBL" id="QPC44422.1"/>
    </source>
</evidence>
<protein>
    <submittedName>
        <fullName evidence="1">Squalene synthase HpnC</fullName>
        <ecNumber evidence="1">2.5.1.21</ecNumber>
    </submittedName>
</protein>
<reference evidence="1 2" key="1">
    <citation type="submission" date="2020-06" db="EMBL/GenBank/DDBJ databases">
        <title>Genome sequence of 2 isolates from Red Sea Mangroves.</title>
        <authorList>
            <person name="Sefrji F."/>
            <person name="Michoud G."/>
            <person name="Merlino G."/>
            <person name="Daffonchio D."/>
        </authorList>
    </citation>
    <scope>NUCLEOTIDE SEQUENCE [LARGE SCALE GENOMIC DNA]</scope>
    <source>
        <strain evidence="1 2">R1DC25</strain>
    </source>
</reference>